<feature type="domain" description="Agenet" evidence="1">
    <location>
        <begin position="167"/>
        <end position="235"/>
    </location>
</feature>
<dbReference type="Gene3D" id="2.30.30.140">
    <property type="match status" value="1"/>
</dbReference>
<sequence length="316" mass="36805">MVMEAERYFMEGTEVEVSSDEDGFRGSWYAATVITPPPSAAGTARTRKVSGADRPKKVTVEYKDLMEDERSKKRLRETMDLVQIRPTPPREAKVDFKFNDLVDAFLNDGWWEGVIVKVLECGRFEVYFRATKELIEFGEENLRIHREWVHGDWVPPLLDEEKSGGKENFVKGSVVEVKSDEDGFQGAWFSATILKVLSKDKFLIEYKYLKTEDDKELCKEEVDILHIRPASPEIVKVGSYNMYEEVDALYNDGWWAGVISKVYTRSRYLVFFRGTNEELEFNHSDLRVHQEWTDGKWIVLFKVLTITRSLSFIHVW</sequence>
<dbReference type="CDD" id="cd20405">
    <property type="entry name" value="Tudor_Agenet_AtDUF_rpt1_3"/>
    <property type="match status" value="2"/>
</dbReference>
<feature type="domain" description="Agenet" evidence="1">
    <location>
        <begin position="7"/>
        <end position="92"/>
    </location>
</feature>
<dbReference type="SMART" id="SM00743">
    <property type="entry name" value="Agenet"/>
    <property type="match status" value="4"/>
</dbReference>
<protein>
    <recommendedName>
        <fullName evidence="1">Agenet domain-containing protein</fullName>
    </recommendedName>
</protein>
<feature type="domain" description="Agenet" evidence="1">
    <location>
        <begin position="238"/>
        <end position="294"/>
    </location>
</feature>
<dbReference type="PANTHER" id="PTHR31917">
    <property type="entry name" value="AGENET DOMAIN-CONTAINING PROTEIN-RELATED"/>
    <property type="match status" value="1"/>
</dbReference>
<evidence type="ECO:0000259" key="1">
    <source>
        <dbReference type="SMART" id="SM00743"/>
    </source>
</evidence>
<name>A0A7N0U6Z7_KALFE</name>
<dbReference type="OMA" id="HVDEDKY"/>
<dbReference type="Gramene" id="Kaladp0055s0541.1.v1.1">
    <property type="protein sequence ID" value="Kaladp0055s0541.1.v1.1"/>
    <property type="gene ID" value="Kaladp0055s0541.v1.1"/>
</dbReference>
<feature type="domain" description="Agenet" evidence="1">
    <location>
        <begin position="94"/>
        <end position="150"/>
    </location>
</feature>
<evidence type="ECO:0000313" key="2">
    <source>
        <dbReference type="EnsemblPlants" id="Kaladp0055s0541.1.v1.1"/>
    </source>
</evidence>
<evidence type="ECO:0000313" key="3">
    <source>
        <dbReference type="Proteomes" id="UP000594263"/>
    </source>
</evidence>
<dbReference type="AlphaFoldDB" id="A0A7N0U6Z7"/>
<dbReference type="InterPro" id="IPR014002">
    <property type="entry name" value="Agenet_dom_plant"/>
</dbReference>
<organism evidence="2 3">
    <name type="scientific">Kalanchoe fedtschenkoi</name>
    <name type="common">Lavender scallops</name>
    <name type="synonym">South American air plant</name>
    <dbReference type="NCBI Taxonomy" id="63787"/>
    <lineage>
        <taxon>Eukaryota</taxon>
        <taxon>Viridiplantae</taxon>
        <taxon>Streptophyta</taxon>
        <taxon>Embryophyta</taxon>
        <taxon>Tracheophyta</taxon>
        <taxon>Spermatophyta</taxon>
        <taxon>Magnoliopsida</taxon>
        <taxon>eudicotyledons</taxon>
        <taxon>Gunneridae</taxon>
        <taxon>Pentapetalae</taxon>
        <taxon>Saxifragales</taxon>
        <taxon>Crassulaceae</taxon>
        <taxon>Kalanchoe</taxon>
    </lineage>
</organism>
<keyword evidence="3" id="KW-1185">Reference proteome</keyword>
<accession>A0A7N0U6Z7</accession>
<dbReference type="Proteomes" id="UP000594263">
    <property type="component" value="Unplaced"/>
</dbReference>
<dbReference type="CDD" id="cd20406">
    <property type="entry name" value="Tudor_Agenet_AtDUF_rpt2_4"/>
    <property type="match status" value="2"/>
</dbReference>
<dbReference type="InterPro" id="IPR008395">
    <property type="entry name" value="Agenet-like_dom"/>
</dbReference>
<dbReference type="PANTHER" id="PTHR31917:SF80">
    <property type="entry name" value="AGENET DOMAIN-CONTAINING PROTEIN-RELATED"/>
    <property type="match status" value="1"/>
</dbReference>
<dbReference type="Pfam" id="PF05641">
    <property type="entry name" value="Agenet"/>
    <property type="match status" value="3"/>
</dbReference>
<proteinExistence type="predicted"/>
<dbReference type="EnsemblPlants" id="Kaladp0055s0541.1.v1.1">
    <property type="protein sequence ID" value="Kaladp0055s0541.1.v1.1"/>
    <property type="gene ID" value="Kaladp0055s0541.v1.1"/>
</dbReference>
<reference evidence="2" key="1">
    <citation type="submission" date="2021-01" db="UniProtKB">
        <authorList>
            <consortium name="EnsemblPlants"/>
        </authorList>
    </citation>
    <scope>IDENTIFICATION</scope>
</reference>